<accession>A0A841AIV4</accession>
<dbReference type="Proteomes" id="UP000536685">
    <property type="component" value="Unassembled WGS sequence"/>
</dbReference>
<dbReference type="EMBL" id="JACHMJ010000001">
    <property type="protein sequence ID" value="MBB5841922.1"/>
    <property type="molecule type" value="Genomic_DNA"/>
</dbReference>
<dbReference type="PRINTS" id="PR00410">
    <property type="entry name" value="PHEHYDRXLASE"/>
</dbReference>
<dbReference type="SUPFAM" id="SSF63380">
    <property type="entry name" value="Riboflavin synthase domain-like"/>
    <property type="match status" value="1"/>
</dbReference>
<keyword evidence="5" id="KW-0274">FAD</keyword>
<dbReference type="InterPro" id="IPR050415">
    <property type="entry name" value="MRET"/>
</dbReference>
<evidence type="ECO:0000256" key="2">
    <source>
        <dbReference type="ARBA" id="ARBA00022630"/>
    </source>
</evidence>
<keyword evidence="9" id="KW-1133">Transmembrane helix</keyword>
<keyword evidence="9" id="KW-0472">Membrane</keyword>
<comment type="caution">
    <text evidence="11">The sequence shown here is derived from an EMBL/GenBank/DDBJ whole genome shotgun (WGS) entry which is preliminary data.</text>
</comment>
<evidence type="ECO:0000256" key="3">
    <source>
        <dbReference type="ARBA" id="ARBA00022714"/>
    </source>
</evidence>
<reference evidence="11 12" key="1">
    <citation type="submission" date="2020-08" db="EMBL/GenBank/DDBJ databases">
        <title>Sequencing the genomes of 1000 actinobacteria strains.</title>
        <authorList>
            <person name="Klenk H.-P."/>
        </authorList>
    </citation>
    <scope>NUCLEOTIDE SEQUENCE [LARGE SCALE GENOMIC DNA]</scope>
    <source>
        <strain evidence="11 12">DSM 105784</strain>
    </source>
</reference>
<dbReference type="InterPro" id="IPR017927">
    <property type="entry name" value="FAD-bd_FR_type"/>
</dbReference>
<evidence type="ECO:0000256" key="8">
    <source>
        <dbReference type="ARBA" id="ARBA00023014"/>
    </source>
</evidence>
<keyword evidence="8" id="KW-0411">Iron-sulfur</keyword>
<evidence type="ECO:0000313" key="12">
    <source>
        <dbReference type="Proteomes" id="UP000536685"/>
    </source>
</evidence>
<dbReference type="Gene3D" id="3.40.50.80">
    <property type="entry name" value="Nucleotide-binding domain of ferredoxin-NADP reductase (FNR) module"/>
    <property type="match status" value="1"/>
</dbReference>
<feature type="transmembrane region" description="Helical" evidence="9">
    <location>
        <begin position="168"/>
        <end position="185"/>
    </location>
</feature>
<keyword evidence="7" id="KW-0408">Iron</keyword>
<dbReference type="CDD" id="cd00322">
    <property type="entry name" value="FNR_like"/>
    <property type="match status" value="1"/>
</dbReference>
<keyword evidence="4" id="KW-0479">Metal-binding</keyword>
<keyword evidence="9" id="KW-0812">Transmembrane</keyword>
<dbReference type="Pfam" id="PF00175">
    <property type="entry name" value="NAD_binding_1"/>
    <property type="match status" value="1"/>
</dbReference>
<dbReference type="InterPro" id="IPR017938">
    <property type="entry name" value="Riboflavin_synthase-like_b-brl"/>
</dbReference>
<dbReference type="PANTHER" id="PTHR47354:SF6">
    <property type="entry name" value="NADH OXIDOREDUCTASE HCR"/>
    <property type="match status" value="1"/>
</dbReference>
<dbReference type="GO" id="GO:0046872">
    <property type="term" value="F:metal ion binding"/>
    <property type="evidence" value="ECO:0007669"/>
    <property type="project" value="UniProtKB-KW"/>
</dbReference>
<feature type="transmembrane region" description="Helical" evidence="9">
    <location>
        <begin position="191"/>
        <end position="213"/>
    </location>
</feature>
<dbReference type="PANTHER" id="PTHR47354">
    <property type="entry name" value="NADH OXIDOREDUCTASE HCR"/>
    <property type="match status" value="1"/>
</dbReference>
<evidence type="ECO:0000259" key="10">
    <source>
        <dbReference type="PROSITE" id="PS51384"/>
    </source>
</evidence>
<dbReference type="InterPro" id="IPR039261">
    <property type="entry name" value="FNR_nucleotide-bd"/>
</dbReference>
<dbReference type="GO" id="GO:0051537">
    <property type="term" value="F:2 iron, 2 sulfur cluster binding"/>
    <property type="evidence" value="ECO:0007669"/>
    <property type="project" value="UniProtKB-KW"/>
</dbReference>
<keyword evidence="12" id="KW-1185">Reference proteome</keyword>
<sequence length="501" mass="53776">MRRALDSFTGKVTMYRLVLIALVAIAALAVVLALVGQLAFPVTDLLASLAVALVVTVTTSWLFALVFRVKAHPESALITGFLLFFLFYPSAAVPDLLGVAAAAAIASASKYLLAIRGRHIFNPAAIGVVIVSLLGLNYAVWWVATGVLLPFTAIGAFLVLYRSRRLPVGVTFVVIAAALVMIRLVSSGQDVAGALTSTFTQFPLVFLAGFMLSEPLTLPPRRWQQLTVAAVVAVLFSTVFSIGPFTNTPELALVVGNLVAFAFGQRRGIRLAYDGKRQLTPTTWEFAFRPTRPASFRAGQYLELTVPHRADFRGSRRIFSISSAPTTDGPLTVALSVPEKPSSFKRAFLELEPGATVRATGIGGDFALPKDTSVPVVLIAGGIGITPFASQIAHDHALGIDRDIVVVYSVRHNDEIGYGELLEKTGVRVVLVSPTEPERLPQNWTWAGNGRVSGDLVQQTVPDVTSRRVYVSGPPAMVSDIRAALRSLGVKRVTADYFSGY</sequence>
<dbReference type="PROSITE" id="PS51384">
    <property type="entry name" value="FAD_FR"/>
    <property type="match status" value="1"/>
</dbReference>
<name>A0A841AIV4_9MICO</name>
<evidence type="ECO:0000256" key="9">
    <source>
        <dbReference type="SAM" id="Phobius"/>
    </source>
</evidence>
<evidence type="ECO:0000256" key="1">
    <source>
        <dbReference type="ARBA" id="ARBA00001974"/>
    </source>
</evidence>
<feature type="transmembrane region" description="Helical" evidence="9">
    <location>
        <begin position="225"/>
        <end position="245"/>
    </location>
</feature>
<dbReference type="SUPFAM" id="SSF52343">
    <property type="entry name" value="Ferredoxin reductase-like, C-terminal NADP-linked domain"/>
    <property type="match status" value="1"/>
</dbReference>
<organism evidence="11 12">
    <name type="scientific">Conyzicola lurida</name>
    <dbReference type="NCBI Taxonomy" id="1172621"/>
    <lineage>
        <taxon>Bacteria</taxon>
        <taxon>Bacillati</taxon>
        <taxon>Actinomycetota</taxon>
        <taxon>Actinomycetes</taxon>
        <taxon>Micrococcales</taxon>
        <taxon>Microbacteriaceae</taxon>
        <taxon>Conyzicola</taxon>
    </lineage>
</organism>
<proteinExistence type="predicted"/>
<feature type="transmembrane region" description="Helical" evidence="9">
    <location>
        <begin position="49"/>
        <end position="67"/>
    </location>
</feature>
<gene>
    <name evidence="11" type="ORF">HD599_000245</name>
</gene>
<keyword evidence="6" id="KW-0560">Oxidoreductase</keyword>
<evidence type="ECO:0000256" key="4">
    <source>
        <dbReference type="ARBA" id="ARBA00022723"/>
    </source>
</evidence>
<keyword evidence="2" id="KW-0285">Flavoprotein</keyword>
<evidence type="ECO:0000256" key="5">
    <source>
        <dbReference type="ARBA" id="ARBA00022827"/>
    </source>
</evidence>
<dbReference type="Gene3D" id="2.40.30.10">
    <property type="entry name" value="Translation factors"/>
    <property type="match status" value="1"/>
</dbReference>
<evidence type="ECO:0000313" key="11">
    <source>
        <dbReference type="EMBL" id="MBB5841922.1"/>
    </source>
</evidence>
<evidence type="ECO:0000256" key="6">
    <source>
        <dbReference type="ARBA" id="ARBA00023002"/>
    </source>
</evidence>
<comment type="cofactor">
    <cofactor evidence="1">
        <name>FAD</name>
        <dbReference type="ChEBI" id="CHEBI:57692"/>
    </cofactor>
</comment>
<dbReference type="RefSeq" id="WP_184232900.1">
    <property type="nucleotide sequence ID" value="NZ_JACHMJ010000001.1"/>
</dbReference>
<dbReference type="GO" id="GO:0016491">
    <property type="term" value="F:oxidoreductase activity"/>
    <property type="evidence" value="ECO:0007669"/>
    <property type="project" value="UniProtKB-KW"/>
</dbReference>
<dbReference type="InterPro" id="IPR001433">
    <property type="entry name" value="OxRdtase_FAD/NAD-bd"/>
</dbReference>
<feature type="domain" description="FAD-binding FR-type" evidence="10">
    <location>
        <begin position="221"/>
        <end position="369"/>
    </location>
</feature>
<evidence type="ECO:0000256" key="7">
    <source>
        <dbReference type="ARBA" id="ARBA00023004"/>
    </source>
</evidence>
<protein>
    <submittedName>
        <fullName evidence="11">Ferredoxin-NADP reductase</fullName>
    </submittedName>
</protein>
<feature type="transmembrane region" description="Helical" evidence="9">
    <location>
        <begin position="142"/>
        <end position="161"/>
    </location>
</feature>
<keyword evidence="3" id="KW-0001">2Fe-2S</keyword>
<dbReference type="AlphaFoldDB" id="A0A841AIV4"/>